<evidence type="ECO:0000256" key="5">
    <source>
        <dbReference type="ARBA" id="ARBA00022832"/>
    </source>
</evidence>
<comment type="caution">
    <text evidence="10">The sequence shown here is derived from an EMBL/GenBank/DDBJ whole genome shotgun (WGS) entry which is preliminary data.</text>
</comment>
<keyword evidence="11" id="KW-1185">Reference proteome</keyword>
<keyword evidence="9" id="KW-0275">Fatty acid biosynthesis</keyword>
<protein>
    <submittedName>
        <fullName evidence="10">Acyl-ACP desaturase</fullName>
        <ecNumber evidence="10">1.14.19.2</ecNumber>
    </submittedName>
</protein>
<dbReference type="Pfam" id="PF03405">
    <property type="entry name" value="FA_desaturase_2"/>
    <property type="match status" value="1"/>
</dbReference>
<proteinExistence type="inferred from homology"/>
<gene>
    <name evidence="10" type="ORF">ACI2L5_41460</name>
</gene>
<dbReference type="EMBL" id="JBJDQH010000017">
    <property type="protein sequence ID" value="MFK4271345.1"/>
    <property type="molecule type" value="Genomic_DNA"/>
</dbReference>
<dbReference type="InterPro" id="IPR009078">
    <property type="entry name" value="Ferritin-like_SF"/>
</dbReference>
<accession>A0ABW8M333</accession>
<evidence type="ECO:0000256" key="2">
    <source>
        <dbReference type="ARBA" id="ARBA00008749"/>
    </source>
</evidence>
<evidence type="ECO:0000256" key="7">
    <source>
        <dbReference type="ARBA" id="ARBA00023004"/>
    </source>
</evidence>
<evidence type="ECO:0000256" key="4">
    <source>
        <dbReference type="ARBA" id="ARBA00022723"/>
    </source>
</evidence>
<keyword evidence="4" id="KW-0479">Metal-binding</keyword>
<comment type="similarity">
    <text evidence="2">Belongs to the fatty acid desaturase type 2 family.</text>
</comment>
<dbReference type="RefSeq" id="WP_404748341.1">
    <property type="nucleotide sequence ID" value="NZ_JBJDQH010000017.1"/>
</dbReference>
<keyword evidence="8" id="KW-0443">Lipid metabolism</keyword>
<keyword evidence="5" id="KW-0276">Fatty acid metabolism</keyword>
<evidence type="ECO:0000256" key="8">
    <source>
        <dbReference type="ARBA" id="ARBA00023098"/>
    </source>
</evidence>
<evidence type="ECO:0000256" key="3">
    <source>
        <dbReference type="ARBA" id="ARBA00022516"/>
    </source>
</evidence>
<evidence type="ECO:0000313" key="11">
    <source>
        <dbReference type="Proteomes" id="UP001620295"/>
    </source>
</evidence>
<organism evidence="10 11">
    <name type="scientific">Streptomyces milbemycinicus</name>
    <dbReference type="NCBI Taxonomy" id="476552"/>
    <lineage>
        <taxon>Bacteria</taxon>
        <taxon>Bacillati</taxon>
        <taxon>Actinomycetota</taxon>
        <taxon>Actinomycetes</taxon>
        <taxon>Kitasatosporales</taxon>
        <taxon>Streptomycetaceae</taxon>
        <taxon>Streptomyces</taxon>
    </lineage>
</organism>
<keyword evidence="7" id="KW-0408">Iron</keyword>
<dbReference type="Gene3D" id="1.10.620.20">
    <property type="entry name" value="Ribonucleotide Reductase, subunit A"/>
    <property type="match status" value="1"/>
</dbReference>
<keyword evidence="3" id="KW-0444">Lipid biosynthesis</keyword>
<evidence type="ECO:0000256" key="6">
    <source>
        <dbReference type="ARBA" id="ARBA00023002"/>
    </source>
</evidence>
<dbReference type="InterPro" id="IPR012348">
    <property type="entry name" value="RNR-like"/>
</dbReference>
<reference evidence="10 11" key="1">
    <citation type="submission" date="2024-11" db="EMBL/GenBank/DDBJ databases">
        <title>The Natural Products Discovery Center: Release of the First 8490 Sequenced Strains for Exploring Actinobacteria Biosynthetic Diversity.</title>
        <authorList>
            <person name="Kalkreuter E."/>
            <person name="Kautsar S.A."/>
            <person name="Yang D."/>
            <person name="Bader C.D."/>
            <person name="Teijaro C.N."/>
            <person name="Fluegel L."/>
            <person name="Davis C.M."/>
            <person name="Simpson J.R."/>
            <person name="Lauterbach L."/>
            <person name="Steele A.D."/>
            <person name="Gui C."/>
            <person name="Meng S."/>
            <person name="Li G."/>
            <person name="Viehrig K."/>
            <person name="Ye F."/>
            <person name="Su P."/>
            <person name="Kiefer A.F."/>
            <person name="Nichols A."/>
            <person name="Cepeda A.J."/>
            <person name="Yan W."/>
            <person name="Fan B."/>
            <person name="Jiang Y."/>
            <person name="Adhikari A."/>
            <person name="Zheng C.-J."/>
            <person name="Schuster L."/>
            <person name="Cowan T.M."/>
            <person name="Smanski M.J."/>
            <person name="Chevrette M.G."/>
            <person name="De Carvalho L.P.S."/>
            <person name="Shen B."/>
        </authorList>
    </citation>
    <scope>NUCLEOTIDE SEQUENCE [LARGE SCALE GENOMIC DNA]</scope>
    <source>
        <strain evidence="10 11">NPDC020863</strain>
    </source>
</reference>
<evidence type="ECO:0000256" key="1">
    <source>
        <dbReference type="ARBA" id="ARBA00001954"/>
    </source>
</evidence>
<sequence>MSDTAPPVSPPEPLRPSLHPAELGKLTRKAVSRADTHHWSIEELPWKALRPEELTETDRSVVRFITFIEDHIPGYLTYFLDAFPVSGEDLAIEEFCFNREYFRFLISWANEEERHASVLTRYQIEAGISDPDTLLRELAEEGRKKFSLPYESPVQAFTYTLIQEKATQLFYQRFKAVATEPVLRELLHRLARDEARHFAFYTEILTAYITRHGLAATIPDLKDVLSTFRMPLADTLNGYWRWSLRVADAVSYNHTEAYGALIRLVNNFSTTKGGASTADLAEFIHRIRAV</sequence>
<comment type="cofactor">
    <cofactor evidence="1">
        <name>Fe(2+)</name>
        <dbReference type="ChEBI" id="CHEBI:29033"/>
    </cofactor>
</comment>
<dbReference type="InterPro" id="IPR005067">
    <property type="entry name" value="Fatty_acid_desaturase-2"/>
</dbReference>
<name>A0ABW8M333_9ACTN</name>
<dbReference type="EC" id="1.14.19.2" evidence="10"/>
<dbReference type="Proteomes" id="UP001620295">
    <property type="component" value="Unassembled WGS sequence"/>
</dbReference>
<dbReference type="GO" id="GO:0045300">
    <property type="term" value="F:stearoyl-[ACP] desaturase activity"/>
    <property type="evidence" value="ECO:0007669"/>
    <property type="project" value="UniProtKB-EC"/>
</dbReference>
<evidence type="ECO:0000256" key="9">
    <source>
        <dbReference type="ARBA" id="ARBA00023160"/>
    </source>
</evidence>
<dbReference type="SUPFAM" id="SSF47240">
    <property type="entry name" value="Ferritin-like"/>
    <property type="match status" value="1"/>
</dbReference>
<evidence type="ECO:0000313" key="10">
    <source>
        <dbReference type="EMBL" id="MFK4271345.1"/>
    </source>
</evidence>
<keyword evidence="6 10" id="KW-0560">Oxidoreductase</keyword>